<accession>A0A2P2L186</accession>
<reference evidence="1" key="1">
    <citation type="submission" date="2018-02" db="EMBL/GenBank/DDBJ databases">
        <title>Rhizophora mucronata_Transcriptome.</title>
        <authorList>
            <person name="Meera S.P."/>
            <person name="Sreeshan A."/>
            <person name="Augustine A."/>
        </authorList>
    </citation>
    <scope>NUCLEOTIDE SEQUENCE</scope>
    <source>
        <tissue evidence="1">Leaf</tissue>
    </source>
</reference>
<evidence type="ECO:0000313" key="1">
    <source>
        <dbReference type="EMBL" id="MBX11726.1"/>
    </source>
</evidence>
<organism evidence="1">
    <name type="scientific">Rhizophora mucronata</name>
    <name type="common">Asiatic mangrove</name>
    <dbReference type="NCBI Taxonomy" id="61149"/>
    <lineage>
        <taxon>Eukaryota</taxon>
        <taxon>Viridiplantae</taxon>
        <taxon>Streptophyta</taxon>
        <taxon>Embryophyta</taxon>
        <taxon>Tracheophyta</taxon>
        <taxon>Spermatophyta</taxon>
        <taxon>Magnoliopsida</taxon>
        <taxon>eudicotyledons</taxon>
        <taxon>Gunneridae</taxon>
        <taxon>Pentapetalae</taxon>
        <taxon>rosids</taxon>
        <taxon>fabids</taxon>
        <taxon>Malpighiales</taxon>
        <taxon>Rhizophoraceae</taxon>
        <taxon>Rhizophora</taxon>
    </lineage>
</organism>
<dbReference type="AlphaFoldDB" id="A0A2P2L186"/>
<dbReference type="EMBL" id="GGEC01031242">
    <property type="protein sequence ID" value="MBX11726.1"/>
    <property type="molecule type" value="Transcribed_RNA"/>
</dbReference>
<name>A0A2P2L186_RHIMU</name>
<protein>
    <submittedName>
        <fullName evidence="1">Uncharacterized protein MANES_17G065200</fullName>
    </submittedName>
</protein>
<sequence length="50" mass="5856">MLSCTCQKTEPFLGLANDLKLSNRNQQSTSNQSCINRHRRIIVHRKKKEE</sequence>
<proteinExistence type="predicted"/>